<name>A0A834EF52_9CHIR</name>
<dbReference type="AlphaFoldDB" id="A0A834EF52"/>
<feature type="region of interest" description="Disordered" evidence="1">
    <location>
        <begin position="127"/>
        <end position="202"/>
    </location>
</feature>
<evidence type="ECO:0000256" key="1">
    <source>
        <dbReference type="SAM" id="MobiDB-lite"/>
    </source>
</evidence>
<reference evidence="2 3" key="1">
    <citation type="journal article" date="2020" name="Nature">
        <title>Six reference-quality genomes reveal evolution of bat adaptations.</title>
        <authorList>
            <person name="Jebb D."/>
            <person name="Huang Z."/>
            <person name="Pippel M."/>
            <person name="Hughes G.M."/>
            <person name="Lavrichenko K."/>
            <person name="Devanna P."/>
            <person name="Winkler S."/>
            <person name="Jermiin L.S."/>
            <person name="Skirmuntt E.C."/>
            <person name="Katzourakis A."/>
            <person name="Burkitt-Gray L."/>
            <person name="Ray D.A."/>
            <person name="Sullivan K.A.M."/>
            <person name="Roscito J.G."/>
            <person name="Kirilenko B.M."/>
            <person name="Davalos L.M."/>
            <person name="Corthals A.P."/>
            <person name="Power M.L."/>
            <person name="Jones G."/>
            <person name="Ransome R.D."/>
            <person name="Dechmann D.K.N."/>
            <person name="Locatelli A.G."/>
            <person name="Puechmaille S.J."/>
            <person name="Fedrigo O."/>
            <person name="Jarvis E.D."/>
            <person name="Hiller M."/>
            <person name="Vernes S.C."/>
            <person name="Myers E.W."/>
            <person name="Teeling E.C."/>
        </authorList>
    </citation>
    <scope>NUCLEOTIDE SEQUENCE [LARGE SCALE GENOMIC DNA]</scope>
    <source>
        <strain evidence="2">Bat1K_MPI-CBG_1</strain>
    </source>
</reference>
<feature type="compositionally biased region" description="Basic and acidic residues" evidence="1">
    <location>
        <begin position="37"/>
        <end position="47"/>
    </location>
</feature>
<dbReference type="Proteomes" id="UP000664940">
    <property type="component" value="Unassembled WGS sequence"/>
</dbReference>
<feature type="region of interest" description="Disordered" evidence="1">
    <location>
        <begin position="27"/>
        <end position="65"/>
    </location>
</feature>
<gene>
    <name evidence="2" type="ORF">HJG60_010688</name>
</gene>
<accession>A0A834EF52</accession>
<proteinExistence type="predicted"/>
<sequence length="248" mass="26160">MPVSLQCSQGVILVSWPLPRGHWTFMTGGTKPLQGEVRPEPRVERPWGESLGEQRSPGPGQGWGAAGLEVPASFSWPPGFPLATDCSPGGLRLPQFCGLRSQCCSPGQEVSLPISLLTRAALQLCDPQPLPSDRGRPSQDRSPSSPGAALPPPPAREGVWGGREFRLSRTARPGQAGLETSNPHSGKEGRPGRPYRVPPPPFTHFPITTLVVSTVTPAGPASSNVCGRRASTSLLLQPQGCHGNCPAP</sequence>
<evidence type="ECO:0000313" key="2">
    <source>
        <dbReference type="EMBL" id="KAF6114754.1"/>
    </source>
</evidence>
<protein>
    <submittedName>
        <fullName evidence="2">Uncharacterized protein</fullName>
    </submittedName>
</protein>
<dbReference type="EMBL" id="JABVXQ010000004">
    <property type="protein sequence ID" value="KAF6114754.1"/>
    <property type="molecule type" value="Genomic_DNA"/>
</dbReference>
<organism evidence="2 3">
    <name type="scientific">Phyllostomus discolor</name>
    <name type="common">pale spear-nosed bat</name>
    <dbReference type="NCBI Taxonomy" id="89673"/>
    <lineage>
        <taxon>Eukaryota</taxon>
        <taxon>Metazoa</taxon>
        <taxon>Chordata</taxon>
        <taxon>Craniata</taxon>
        <taxon>Vertebrata</taxon>
        <taxon>Euteleostomi</taxon>
        <taxon>Mammalia</taxon>
        <taxon>Eutheria</taxon>
        <taxon>Laurasiatheria</taxon>
        <taxon>Chiroptera</taxon>
        <taxon>Yangochiroptera</taxon>
        <taxon>Phyllostomidae</taxon>
        <taxon>Phyllostominae</taxon>
        <taxon>Phyllostomus</taxon>
    </lineage>
</organism>
<comment type="caution">
    <text evidence="2">The sequence shown here is derived from an EMBL/GenBank/DDBJ whole genome shotgun (WGS) entry which is preliminary data.</text>
</comment>
<evidence type="ECO:0000313" key="3">
    <source>
        <dbReference type="Proteomes" id="UP000664940"/>
    </source>
</evidence>